<dbReference type="Pfam" id="PF02073">
    <property type="entry name" value="Peptidase_M29"/>
    <property type="match status" value="1"/>
</dbReference>
<dbReference type="PANTHER" id="PTHR34448:SF3">
    <property type="entry name" value="AMINOPEPTIDASE AMPS"/>
    <property type="match status" value="1"/>
</dbReference>
<reference evidence="2" key="1">
    <citation type="submission" date="2019-08" db="EMBL/GenBank/DDBJ databases">
        <authorList>
            <person name="Kucharzyk K."/>
            <person name="Murdoch R.W."/>
            <person name="Higgins S."/>
            <person name="Loffler F."/>
        </authorList>
    </citation>
    <scope>NUCLEOTIDE SEQUENCE</scope>
</reference>
<evidence type="ECO:0000313" key="2">
    <source>
        <dbReference type="EMBL" id="MPN57105.1"/>
    </source>
</evidence>
<keyword evidence="2" id="KW-0031">Aminopeptidase</keyword>
<keyword evidence="2" id="KW-0645">Protease</keyword>
<dbReference type="EC" id="3.4.11.-" evidence="2"/>
<dbReference type="GO" id="GO:0004177">
    <property type="term" value="F:aminopeptidase activity"/>
    <property type="evidence" value="ECO:0007669"/>
    <property type="project" value="UniProtKB-KW"/>
</dbReference>
<proteinExistence type="predicted"/>
<dbReference type="PANTHER" id="PTHR34448">
    <property type="entry name" value="AMINOPEPTIDASE"/>
    <property type="match status" value="1"/>
</dbReference>
<dbReference type="EMBL" id="VSSQ01128245">
    <property type="protein sequence ID" value="MPN57105.1"/>
    <property type="molecule type" value="Genomic_DNA"/>
</dbReference>
<dbReference type="GO" id="GO:0046872">
    <property type="term" value="F:metal ion binding"/>
    <property type="evidence" value="ECO:0007669"/>
    <property type="project" value="UniProtKB-KW"/>
</dbReference>
<dbReference type="AlphaFoldDB" id="A0A645J083"/>
<gene>
    <name evidence="2" type="ORF">SDC9_204799</name>
</gene>
<organism evidence="2">
    <name type="scientific">bioreactor metagenome</name>
    <dbReference type="NCBI Taxonomy" id="1076179"/>
    <lineage>
        <taxon>unclassified sequences</taxon>
        <taxon>metagenomes</taxon>
        <taxon>ecological metagenomes</taxon>
    </lineage>
</organism>
<dbReference type="InterPro" id="IPR000787">
    <property type="entry name" value="Peptidase_M29"/>
</dbReference>
<keyword evidence="1" id="KW-0479">Metal-binding</keyword>
<name>A0A645J083_9ZZZZ</name>
<protein>
    <submittedName>
        <fullName evidence="2">Aminopeptidase 2</fullName>
        <ecNumber evidence="2">3.4.11.-</ecNumber>
    </submittedName>
</protein>
<dbReference type="InterPro" id="IPR052170">
    <property type="entry name" value="M29_Exopeptidase"/>
</dbReference>
<dbReference type="PRINTS" id="PR00919">
    <property type="entry name" value="THERMOPTASE"/>
</dbReference>
<dbReference type="SUPFAM" id="SSF144052">
    <property type="entry name" value="Thermophilic metalloprotease-like"/>
    <property type="match status" value="1"/>
</dbReference>
<keyword evidence="2" id="KW-0378">Hydrolase</keyword>
<dbReference type="GO" id="GO:0006508">
    <property type="term" value="P:proteolysis"/>
    <property type="evidence" value="ECO:0007669"/>
    <property type="project" value="InterPro"/>
</dbReference>
<sequence>MVSSKPLNYNGNLIENFSLVFKEGKIVEYTAEKGQEVLQKLIETDEGSCYLGEVALVPYDSPISRLNILFFNTLFDENASCHLAFGKAYPVCIQNGENMSKAELTQLGVNDSLVHEDFMIGTADLEITGTTARGETVAIFKQGNFVF</sequence>
<accession>A0A645J083</accession>
<evidence type="ECO:0000256" key="1">
    <source>
        <dbReference type="ARBA" id="ARBA00022723"/>
    </source>
</evidence>
<comment type="caution">
    <text evidence="2">The sequence shown here is derived from an EMBL/GenBank/DDBJ whole genome shotgun (WGS) entry which is preliminary data.</text>
</comment>